<evidence type="ECO:0000313" key="1">
    <source>
        <dbReference type="EMBL" id="KAI0092184.1"/>
    </source>
</evidence>
<sequence>MAMDDLEPLDPEFVRARLSKPPFVSVPGVVNVRDLGSYSTTYPGMITKPKLLYRSGEISNITEEGKERLKELGIGAVYDLRSDTEIAKYNTPCPVIEGIEVIRTPVFKHEDYTPEMMAKRFELYASGKIEAFMELYSQILEHGGPAFGAILRYIRDHPESGCMFHCTAGKDRTGVVAALLLKLAGVDDDAIAEDYSLTRIGREPMRDQVMERLAKVPLFAADNEKALNMLTSRKEVMSAFLKEFDNKYGGVECYLKTHVHLSDEDIDTVRRNILTPQSRH</sequence>
<proteinExistence type="predicted"/>
<protein>
    <submittedName>
        <fullName evidence="1">Protein-tyrosine phosphatase-like protein</fullName>
    </submittedName>
</protein>
<accession>A0ACB8UDR1</accession>
<dbReference type="EMBL" id="MU274904">
    <property type="protein sequence ID" value="KAI0092184.1"/>
    <property type="molecule type" value="Genomic_DNA"/>
</dbReference>
<gene>
    <name evidence="1" type="ORF">BDY19DRAFT_928749</name>
</gene>
<evidence type="ECO:0000313" key="2">
    <source>
        <dbReference type="Proteomes" id="UP001055072"/>
    </source>
</evidence>
<reference evidence="1" key="1">
    <citation type="journal article" date="2021" name="Environ. Microbiol.">
        <title>Gene family expansions and transcriptome signatures uncover fungal adaptations to wood decay.</title>
        <authorList>
            <person name="Hage H."/>
            <person name="Miyauchi S."/>
            <person name="Viragh M."/>
            <person name="Drula E."/>
            <person name="Min B."/>
            <person name="Chaduli D."/>
            <person name="Navarro D."/>
            <person name="Favel A."/>
            <person name="Norest M."/>
            <person name="Lesage-Meessen L."/>
            <person name="Balint B."/>
            <person name="Merenyi Z."/>
            <person name="de Eugenio L."/>
            <person name="Morin E."/>
            <person name="Martinez A.T."/>
            <person name="Baldrian P."/>
            <person name="Stursova M."/>
            <person name="Martinez M.J."/>
            <person name="Novotny C."/>
            <person name="Magnuson J.K."/>
            <person name="Spatafora J.W."/>
            <person name="Maurice S."/>
            <person name="Pangilinan J."/>
            <person name="Andreopoulos W."/>
            <person name="LaButti K."/>
            <person name="Hundley H."/>
            <person name="Na H."/>
            <person name="Kuo A."/>
            <person name="Barry K."/>
            <person name="Lipzen A."/>
            <person name="Henrissat B."/>
            <person name="Riley R."/>
            <person name="Ahrendt S."/>
            <person name="Nagy L.G."/>
            <person name="Grigoriev I.V."/>
            <person name="Martin F."/>
            <person name="Rosso M.N."/>
        </authorList>
    </citation>
    <scope>NUCLEOTIDE SEQUENCE</scope>
    <source>
        <strain evidence="1">CBS 384.51</strain>
    </source>
</reference>
<keyword evidence="2" id="KW-1185">Reference proteome</keyword>
<dbReference type="Proteomes" id="UP001055072">
    <property type="component" value="Unassembled WGS sequence"/>
</dbReference>
<comment type="caution">
    <text evidence="1">The sequence shown here is derived from an EMBL/GenBank/DDBJ whole genome shotgun (WGS) entry which is preliminary data.</text>
</comment>
<organism evidence="1 2">
    <name type="scientific">Irpex rosettiformis</name>
    <dbReference type="NCBI Taxonomy" id="378272"/>
    <lineage>
        <taxon>Eukaryota</taxon>
        <taxon>Fungi</taxon>
        <taxon>Dikarya</taxon>
        <taxon>Basidiomycota</taxon>
        <taxon>Agaricomycotina</taxon>
        <taxon>Agaricomycetes</taxon>
        <taxon>Polyporales</taxon>
        <taxon>Irpicaceae</taxon>
        <taxon>Irpex</taxon>
    </lineage>
</organism>
<name>A0ACB8UDR1_9APHY</name>